<dbReference type="PANTHER" id="PTHR23351:SF4">
    <property type="entry name" value="PROTEIN C-FOS"/>
    <property type="match status" value="1"/>
</dbReference>
<dbReference type="Proteomes" id="UP000694546">
    <property type="component" value="Chromosome 21"/>
</dbReference>
<dbReference type="GO" id="GO:0000978">
    <property type="term" value="F:RNA polymerase II cis-regulatory region sequence-specific DNA binding"/>
    <property type="evidence" value="ECO:0007669"/>
    <property type="project" value="TreeGrafter"/>
</dbReference>
<dbReference type="OrthoDB" id="5866312at2759"/>
<name>A0A8C5BSR2_GADMO</name>
<dbReference type="PROSITE" id="PS00036">
    <property type="entry name" value="BZIP_BASIC"/>
    <property type="match status" value="1"/>
</dbReference>
<accession>A0A8C5BSR2</accession>
<evidence type="ECO:0000256" key="6">
    <source>
        <dbReference type="ARBA" id="ARBA00061721"/>
    </source>
</evidence>
<dbReference type="PROSITE" id="PS50217">
    <property type="entry name" value="BZIP"/>
    <property type="match status" value="1"/>
</dbReference>
<dbReference type="GO" id="GO:0033555">
    <property type="term" value="P:multicellular organismal response to stress"/>
    <property type="evidence" value="ECO:0007669"/>
    <property type="project" value="Ensembl"/>
</dbReference>
<keyword evidence="11" id="KW-1185">Reference proteome</keyword>
<gene>
    <name evidence="10" type="primary">fosab</name>
</gene>
<reference evidence="10" key="1">
    <citation type="submission" date="2025-08" db="UniProtKB">
        <authorList>
            <consortium name="Ensembl"/>
        </authorList>
    </citation>
    <scope>IDENTIFICATION</scope>
</reference>
<feature type="coiled-coil region" evidence="7">
    <location>
        <begin position="154"/>
        <end position="188"/>
    </location>
</feature>
<dbReference type="FunFam" id="1.20.5.170:FF:000006">
    <property type="entry name" value="fos-related antigen 2 isoform X1"/>
    <property type="match status" value="1"/>
</dbReference>
<organism evidence="10 11">
    <name type="scientific">Gadus morhua</name>
    <name type="common">Atlantic cod</name>
    <dbReference type="NCBI Taxonomy" id="8049"/>
    <lineage>
        <taxon>Eukaryota</taxon>
        <taxon>Metazoa</taxon>
        <taxon>Chordata</taxon>
        <taxon>Craniata</taxon>
        <taxon>Vertebrata</taxon>
        <taxon>Euteleostomi</taxon>
        <taxon>Actinopterygii</taxon>
        <taxon>Neopterygii</taxon>
        <taxon>Teleostei</taxon>
        <taxon>Neoteleostei</taxon>
        <taxon>Acanthomorphata</taxon>
        <taxon>Zeiogadaria</taxon>
        <taxon>Gadariae</taxon>
        <taxon>Gadiformes</taxon>
        <taxon>Gadoidei</taxon>
        <taxon>Gadidae</taxon>
        <taxon>Gadus</taxon>
    </lineage>
</organism>
<dbReference type="Pfam" id="PF07716">
    <property type="entry name" value="bZIP_2"/>
    <property type="match status" value="1"/>
</dbReference>
<keyword evidence="2" id="KW-0238">DNA-binding</keyword>
<dbReference type="GeneTree" id="ENSGT00940000159276"/>
<protein>
    <recommendedName>
        <fullName evidence="3">Protein c-Fos</fullName>
    </recommendedName>
    <alternativeName>
        <fullName evidence="4">Cellular oncogene fos</fullName>
    </alternativeName>
</protein>
<feature type="region of interest" description="Disordered" evidence="8">
    <location>
        <begin position="377"/>
        <end position="402"/>
    </location>
</feature>
<dbReference type="InterPro" id="IPR000837">
    <property type="entry name" value="AP-1"/>
</dbReference>
<dbReference type="CDD" id="cd14721">
    <property type="entry name" value="bZIP_Fos"/>
    <property type="match status" value="1"/>
</dbReference>
<dbReference type="SUPFAM" id="SSF57959">
    <property type="entry name" value="Leucine zipper domain"/>
    <property type="match status" value="1"/>
</dbReference>
<dbReference type="PRINTS" id="PR00042">
    <property type="entry name" value="LEUZIPPRFOS"/>
</dbReference>
<dbReference type="GO" id="GO:0061026">
    <property type="term" value="P:cardiac muscle tissue regeneration"/>
    <property type="evidence" value="ECO:0007669"/>
    <property type="project" value="Ensembl"/>
</dbReference>
<comment type="subunit">
    <text evidence="6">Heterodimer.</text>
</comment>
<evidence type="ECO:0000256" key="4">
    <source>
        <dbReference type="ARBA" id="ARBA00031103"/>
    </source>
</evidence>
<dbReference type="InterPro" id="IPR004827">
    <property type="entry name" value="bZIP"/>
</dbReference>
<feature type="compositionally biased region" description="Polar residues" evidence="8">
    <location>
        <begin position="10"/>
        <end position="20"/>
    </location>
</feature>
<evidence type="ECO:0000256" key="2">
    <source>
        <dbReference type="ARBA" id="ARBA00023125"/>
    </source>
</evidence>
<keyword evidence="7" id="KW-0175">Coiled coil</keyword>
<evidence type="ECO:0000256" key="3">
    <source>
        <dbReference type="ARBA" id="ARBA00029563"/>
    </source>
</evidence>
<proteinExistence type="inferred from homology"/>
<dbReference type="OMA" id="NRTHPYG"/>
<comment type="function">
    <text evidence="5">Nuclear phosphoprotein which forms a tight but non-covalently linked complex with the JUN/AP-1 transcription factor. FOS has a critical function in regulating the development of cells destined to form and maintain the skeleton. It is thought to have an important role in signal transduction, cell proliferation and differentiation.</text>
</comment>
<feature type="compositionally biased region" description="Polar residues" evidence="8">
    <location>
        <begin position="34"/>
        <end position="48"/>
    </location>
</feature>
<dbReference type="GO" id="GO:0005634">
    <property type="term" value="C:nucleus"/>
    <property type="evidence" value="ECO:0007669"/>
    <property type="project" value="TreeGrafter"/>
</dbReference>
<evidence type="ECO:0000256" key="5">
    <source>
        <dbReference type="ARBA" id="ARBA00058242"/>
    </source>
</evidence>
<reference evidence="10" key="2">
    <citation type="submission" date="2025-09" db="UniProtKB">
        <authorList>
            <consortium name="Ensembl"/>
        </authorList>
    </citation>
    <scope>IDENTIFICATION</scope>
</reference>
<dbReference type="Ensembl" id="ENSGMOT00000043723.1">
    <property type="protein sequence ID" value="ENSGMOP00000050525.1"/>
    <property type="gene ID" value="ENSGMOG00000032190.1"/>
</dbReference>
<feature type="domain" description="BZIP" evidence="9">
    <location>
        <begin position="129"/>
        <end position="192"/>
    </location>
</feature>
<dbReference type="AlphaFoldDB" id="A0A8C5BSR2"/>
<evidence type="ECO:0000256" key="7">
    <source>
        <dbReference type="SAM" id="Coils"/>
    </source>
</evidence>
<feature type="region of interest" description="Disordered" evidence="8">
    <location>
        <begin position="85"/>
        <end position="151"/>
    </location>
</feature>
<dbReference type="PANTHER" id="PTHR23351">
    <property type="entry name" value="FOS TRANSCRIPTION FACTOR-RELATED"/>
    <property type="match status" value="1"/>
</dbReference>
<dbReference type="Gene3D" id="1.20.5.170">
    <property type="match status" value="1"/>
</dbReference>
<evidence type="ECO:0000313" key="10">
    <source>
        <dbReference type="Ensembl" id="ENSGMOP00000050525.1"/>
    </source>
</evidence>
<dbReference type="InterPro" id="IPR046347">
    <property type="entry name" value="bZIP_sf"/>
</dbReference>
<comment type="similarity">
    <text evidence="1">Belongs to the bZIP family. Fos subfamily.</text>
</comment>
<evidence type="ECO:0000256" key="1">
    <source>
        <dbReference type="ARBA" id="ARBA00007619"/>
    </source>
</evidence>
<sequence length="402" mass="43612">MMYNAFNADCDSSSRCSTASPAGDSFGYYPSPAGSDSSIGSPQSQDFTDLTVSSTSSFVPTLTAISSSADLQWMVQPLISSVAPSHRAHPYTPSPSPSPSPAYSMRAQAPKAHNSIKRSRTEQVYSEEDEKRRVRRERNKQAAAKCRNRRRELTDTLQAETDDLEDDKSNLQNDIANLLKEKERLEFILASHRPICKIPSELDDMFVALSPALSPCSTVMSPNTSTTSSSASQTASSTFTSTSHSLFSSPAPIMSAAVSDHHQHHHHHHRMPAKLTVLDDATALEESLDLLAKTEMEVARSVPEVDLSSSLYAAPQDWEPLYTSAGITGDTNVHNNNISMDFEPLCTPVVTCTPSATTFTSSFVFNYPEADAFPTCGSAHRRGSSSNEYSSDSLSSPTLLAL</sequence>
<dbReference type="SMART" id="SM00338">
    <property type="entry name" value="BRLZ"/>
    <property type="match status" value="1"/>
</dbReference>
<feature type="compositionally biased region" description="Low complexity" evidence="8">
    <location>
        <begin position="384"/>
        <end position="396"/>
    </location>
</feature>
<feature type="region of interest" description="Disordered" evidence="8">
    <location>
        <begin position="1"/>
        <end position="48"/>
    </location>
</feature>
<evidence type="ECO:0000256" key="8">
    <source>
        <dbReference type="SAM" id="MobiDB-lite"/>
    </source>
</evidence>
<evidence type="ECO:0000313" key="11">
    <source>
        <dbReference type="Proteomes" id="UP000694546"/>
    </source>
</evidence>
<dbReference type="GO" id="GO:0000981">
    <property type="term" value="F:DNA-binding transcription factor activity, RNA polymerase II-specific"/>
    <property type="evidence" value="ECO:0007669"/>
    <property type="project" value="TreeGrafter"/>
</dbReference>
<evidence type="ECO:0000259" key="9">
    <source>
        <dbReference type="PROSITE" id="PS50217"/>
    </source>
</evidence>